<protein>
    <submittedName>
        <fullName evidence="2">Uncharacterized protein</fullName>
    </submittedName>
</protein>
<dbReference type="RefSeq" id="WP_304416228.1">
    <property type="nucleotide sequence ID" value="NZ_JANAIE010000002.1"/>
</dbReference>
<gene>
    <name evidence="2" type="ORF">NMK71_09610</name>
</gene>
<comment type="caution">
    <text evidence="2">The sequence shown here is derived from an EMBL/GenBank/DDBJ whole genome shotgun (WGS) entry which is preliminary data.</text>
</comment>
<reference evidence="2" key="1">
    <citation type="submission" date="2022-07" db="EMBL/GenBank/DDBJ databases">
        <title>Description and genome-wide analysis of Profundicola chukchiensis gen. nov., sp. nov., marine bacteria isolated from bottom sediments of the Chukchi Sea.</title>
        <authorList>
            <person name="Romanenko L."/>
            <person name="Otstavnykh N."/>
            <person name="Kurilenko V."/>
            <person name="Eremeev V."/>
            <person name="Velansky P."/>
            <person name="Mikhailov V."/>
            <person name="Isaeva M."/>
        </authorList>
    </citation>
    <scope>NUCLEOTIDE SEQUENCE</scope>
    <source>
        <strain evidence="2">KMM 9713</strain>
    </source>
</reference>
<dbReference type="Proteomes" id="UP001152599">
    <property type="component" value="Unassembled WGS sequence"/>
</dbReference>
<keyword evidence="3" id="KW-1185">Reference proteome</keyword>
<feature type="region of interest" description="Disordered" evidence="1">
    <location>
        <begin position="199"/>
        <end position="229"/>
    </location>
</feature>
<dbReference type="EMBL" id="JANCMU010000006">
    <property type="protein sequence ID" value="MDG4946672.1"/>
    <property type="molecule type" value="Genomic_DNA"/>
</dbReference>
<proteinExistence type="predicted"/>
<feature type="compositionally biased region" description="Basic and acidic residues" evidence="1">
    <location>
        <begin position="215"/>
        <end position="229"/>
    </location>
</feature>
<name>A0A9X4MZS1_9FLAO</name>
<evidence type="ECO:0000256" key="1">
    <source>
        <dbReference type="SAM" id="MobiDB-lite"/>
    </source>
</evidence>
<accession>A0A9X4MZS1</accession>
<organism evidence="2 3">
    <name type="scientific">Profundicola chukchiensis</name>
    <dbReference type="NCBI Taxonomy" id="2961959"/>
    <lineage>
        <taxon>Bacteria</taxon>
        <taxon>Pseudomonadati</taxon>
        <taxon>Bacteroidota</taxon>
        <taxon>Flavobacteriia</taxon>
        <taxon>Flavobacteriales</taxon>
        <taxon>Weeksellaceae</taxon>
        <taxon>Profundicola</taxon>
    </lineage>
</organism>
<dbReference type="AlphaFoldDB" id="A0A9X4MZS1"/>
<sequence length="229" mass="26115">MKNIIKIALLILALFLSFMIYRSVDGLVNFNQQRLVRYAIAAEQLQDVANAQRLYRVYKGEYTDNLDSLKQYLNEGKIYMINRKDSSGYVYDERKRIDVMKSFTIIDTIVSQTSVKDSILGNRSVENFGFVPIEGKNIPIEMYASYVDRVVGTDSTNVQRDHLFKASVSKRAVLAGLGDDYINREMNDETSAVKADEIQVGSDRRPTLEGNWSSEVDRIMKDKRGGLNK</sequence>
<evidence type="ECO:0000313" key="2">
    <source>
        <dbReference type="EMBL" id="MDG4946672.1"/>
    </source>
</evidence>
<evidence type="ECO:0000313" key="3">
    <source>
        <dbReference type="Proteomes" id="UP001152599"/>
    </source>
</evidence>